<proteinExistence type="inferred from homology"/>
<dbReference type="InterPro" id="IPR050117">
    <property type="entry name" value="MAPK"/>
</dbReference>
<protein>
    <submittedName>
        <fullName evidence="10">Mitogen-activated protein kinase</fullName>
    </submittedName>
</protein>
<dbReference type="InterPro" id="IPR017441">
    <property type="entry name" value="Protein_kinase_ATP_BS"/>
</dbReference>
<evidence type="ECO:0000259" key="9">
    <source>
        <dbReference type="PROSITE" id="PS50011"/>
    </source>
</evidence>
<dbReference type="Gene3D" id="1.10.510.10">
    <property type="entry name" value="Transferase(Phosphotransferase) domain 1"/>
    <property type="match status" value="1"/>
</dbReference>
<comment type="caution">
    <text evidence="10">The sequence shown here is derived from an EMBL/GenBank/DDBJ whole genome shotgun (WGS) entry which is preliminary data.</text>
</comment>
<dbReference type="PROSITE" id="PS00107">
    <property type="entry name" value="PROTEIN_KINASE_ATP"/>
    <property type="match status" value="1"/>
</dbReference>
<dbReference type="InterPro" id="IPR000719">
    <property type="entry name" value="Prot_kinase_dom"/>
</dbReference>
<feature type="domain" description="Protein kinase" evidence="9">
    <location>
        <begin position="25"/>
        <end position="330"/>
    </location>
</feature>
<evidence type="ECO:0000256" key="6">
    <source>
        <dbReference type="PROSITE-ProRule" id="PRU10141"/>
    </source>
</evidence>
<dbReference type="PANTHER" id="PTHR24055">
    <property type="entry name" value="MITOGEN-ACTIVATED PROTEIN KINASE"/>
    <property type="match status" value="1"/>
</dbReference>
<accession>A0AAW2YIG0</accession>
<gene>
    <name evidence="10" type="ORF">AKO1_006084</name>
</gene>
<evidence type="ECO:0000313" key="11">
    <source>
        <dbReference type="Proteomes" id="UP001431209"/>
    </source>
</evidence>
<dbReference type="InterPro" id="IPR008271">
    <property type="entry name" value="Ser/Thr_kinase_AS"/>
</dbReference>
<keyword evidence="2" id="KW-0808">Transferase</keyword>
<evidence type="ECO:0000256" key="8">
    <source>
        <dbReference type="SAM" id="MobiDB-lite"/>
    </source>
</evidence>
<keyword evidence="5 6" id="KW-0067">ATP-binding</keyword>
<evidence type="ECO:0000256" key="2">
    <source>
        <dbReference type="ARBA" id="ARBA00022679"/>
    </source>
</evidence>
<reference evidence="10 11" key="1">
    <citation type="submission" date="2024-03" db="EMBL/GenBank/DDBJ databases">
        <title>The Acrasis kona genome and developmental transcriptomes reveal deep origins of eukaryotic multicellular pathways.</title>
        <authorList>
            <person name="Sheikh S."/>
            <person name="Fu C.-J."/>
            <person name="Brown M.W."/>
            <person name="Baldauf S.L."/>
        </authorList>
    </citation>
    <scope>NUCLEOTIDE SEQUENCE [LARGE SCALE GENOMIC DNA]</scope>
    <source>
        <strain evidence="10 11">ATCC MYA-3509</strain>
    </source>
</reference>
<evidence type="ECO:0000256" key="7">
    <source>
        <dbReference type="RuleBase" id="RU000304"/>
    </source>
</evidence>
<feature type="compositionally biased region" description="Low complexity" evidence="8">
    <location>
        <begin position="408"/>
        <end position="426"/>
    </location>
</feature>
<dbReference type="FunFam" id="1.10.510.10:FF:000040">
    <property type="entry name" value="Mitogen-activated protein kinase"/>
    <property type="match status" value="1"/>
</dbReference>
<feature type="binding site" evidence="6">
    <location>
        <position position="54"/>
    </location>
    <ligand>
        <name>ATP</name>
        <dbReference type="ChEBI" id="CHEBI:30616"/>
    </ligand>
</feature>
<organism evidence="10 11">
    <name type="scientific">Acrasis kona</name>
    <dbReference type="NCBI Taxonomy" id="1008807"/>
    <lineage>
        <taxon>Eukaryota</taxon>
        <taxon>Discoba</taxon>
        <taxon>Heterolobosea</taxon>
        <taxon>Tetramitia</taxon>
        <taxon>Eutetramitia</taxon>
        <taxon>Acrasidae</taxon>
        <taxon>Acrasis</taxon>
    </lineage>
</organism>
<evidence type="ECO:0000256" key="5">
    <source>
        <dbReference type="ARBA" id="ARBA00022840"/>
    </source>
</evidence>
<name>A0AAW2YIG0_9EUKA</name>
<evidence type="ECO:0000256" key="4">
    <source>
        <dbReference type="ARBA" id="ARBA00022777"/>
    </source>
</evidence>
<evidence type="ECO:0000256" key="3">
    <source>
        <dbReference type="ARBA" id="ARBA00022741"/>
    </source>
</evidence>
<feature type="region of interest" description="Disordered" evidence="8">
    <location>
        <begin position="378"/>
        <end position="451"/>
    </location>
</feature>
<dbReference type="InterPro" id="IPR011009">
    <property type="entry name" value="Kinase-like_dom_sf"/>
</dbReference>
<dbReference type="Proteomes" id="UP001431209">
    <property type="component" value="Unassembled WGS sequence"/>
</dbReference>
<feature type="compositionally biased region" description="Polar residues" evidence="8">
    <location>
        <begin position="378"/>
        <end position="402"/>
    </location>
</feature>
<keyword evidence="4 10" id="KW-0418">Kinase</keyword>
<dbReference type="PROSITE" id="PS50011">
    <property type="entry name" value="PROTEIN_KINASE_DOM"/>
    <property type="match status" value="1"/>
</dbReference>
<comment type="similarity">
    <text evidence="7">Belongs to the protein kinase superfamily.</text>
</comment>
<dbReference type="GO" id="GO:0004674">
    <property type="term" value="F:protein serine/threonine kinase activity"/>
    <property type="evidence" value="ECO:0007669"/>
    <property type="project" value="UniProtKB-KW"/>
</dbReference>
<sequence>MSNVIGQQLCKVDMEGEELIIPTRYQVEKIIGRGSYGLVCSTRDRVTGKNVALKKNIDIFPRIVSNRTVIKKTRSILTQKRILRELKVLMHLNHPNIVSLKEVIAPISFNDFGDVYFVTDLMEADMRAILSSNQGLSDQHIKYFVYQMLSALAHMHSADILHRDLKPENVLLNADCELRICDFGLSRGVDFEQDPTMSTNYVQTRWYRAPELLLDHATVTKEIDVWSVGCIFGELYGRKVLFQGTSTPNQLMRIIKVLGKPTPADIKGSRSGVEFVNNLSAPENNSESSLWAKRMFPGANPLGLDLLNKMLQFNPDKRITAEDALKHPYFSDLHDPTEVITASEKFDFSFEDTLDSTHAIKTECYNTVIQYCKSHQGRSSNGVLPSVASQNVPGSRGSTTEPQKTQRRSSISSSSSKRTTSPQRKSPANKNRRPSNGGYFDSTSVAKQTLY</sequence>
<keyword evidence="11" id="KW-1185">Reference proteome</keyword>
<dbReference type="CDD" id="cd07834">
    <property type="entry name" value="STKc_MAPK"/>
    <property type="match status" value="1"/>
</dbReference>
<dbReference type="SMART" id="SM00220">
    <property type="entry name" value="S_TKc"/>
    <property type="match status" value="1"/>
</dbReference>
<dbReference type="Pfam" id="PF00069">
    <property type="entry name" value="Pkinase"/>
    <property type="match status" value="1"/>
</dbReference>
<dbReference type="PROSITE" id="PS00108">
    <property type="entry name" value="PROTEIN_KINASE_ST"/>
    <property type="match status" value="1"/>
</dbReference>
<dbReference type="SUPFAM" id="SSF56112">
    <property type="entry name" value="Protein kinase-like (PK-like)"/>
    <property type="match status" value="1"/>
</dbReference>
<evidence type="ECO:0000313" key="10">
    <source>
        <dbReference type="EMBL" id="KAL0476581.1"/>
    </source>
</evidence>
<dbReference type="AlphaFoldDB" id="A0AAW2YIG0"/>
<keyword evidence="1 7" id="KW-0723">Serine/threonine-protein kinase</keyword>
<dbReference type="Gene3D" id="3.30.200.20">
    <property type="entry name" value="Phosphorylase Kinase, domain 1"/>
    <property type="match status" value="1"/>
</dbReference>
<feature type="compositionally biased region" description="Polar residues" evidence="8">
    <location>
        <begin position="441"/>
        <end position="451"/>
    </location>
</feature>
<keyword evidence="3 6" id="KW-0547">Nucleotide-binding</keyword>
<dbReference type="GO" id="GO:0005524">
    <property type="term" value="F:ATP binding"/>
    <property type="evidence" value="ECO:0007669"/>
    <property type="project" value="UniProtKB-UniRule"/>
</dbReference>
<evidence type="ECO:0000256" key="1">
    <source>
        <dbReference type="ARBA" id="ARBA00022527"/>
    </source>
</evidence>
<dbReference type="EMBL" id="JAOPGA020000059">
    <property type="protein sequence ID" value="KAL0476581.1"/>
    <property type="molecule type" value="Genomic_DNA"/>
</dbReference>